<proteinExistence type="predicted"/>
<protein>
    <submittedName>
        <fullName evidence="1">Uncharacterized protein</fullName>
    </submittedName>
</protein>
<accession>A0AAW9IRM5</accession>
<evidence type="ECO:0000313" key="1">
    <source>
        <dbReference type="EMBL" id="MDZ5010130.1"/>
    </source>
</evidence>
<organism evidence="1 2">
    <name type="scientific">Clostridium perfringens</name>
    <dbReference type="NCBI Taxonomy" id="1502"/>
    <lineage>
        <taxon>Bacteria</taxon>
        <taxon>Bacillati</taxon>
        <taxon>Bacillota</taxon>
        <taxon>Clostridia</taxon>
        <taxon>Eubacteriales</taxon>
        <taxon>Clostridiaceae</taxon>
        <taxon>Clostridium</taxon>
    </lineage>
</organism>
<sequence>MKKYGVYVPMAGYIYREIEANNKEEALNKLVEEGYDYEDITGLVMYNDIVKEVIDEWIKEID</sequence>
<dbReference type="Proteomes" id="UP001292368">
    <property type="component" value="Unassembled WGS sequence"/>
</dbReference>
<dbReference type="RefSeq" id="WP_322382024.1">
    <property type="nucleotide sequence ID" value="NZ_WNVM01000065.1"/>
</dbReference>
<reference evidence="1" key="1">
    <citation type="submission" date="2019-11" db="EMBL/GenBank/DDBJ databases">
        <title>Characterization of Clostridium perfringens isolates from swine manure treated agricultural soils.</title>
        <authorList>
            <person name="Wushke S.T."/>
        </authorList>
    </citation>
    <scope>NUCLEOTIDE SEQUENCE</scope>
    <source>
        <strain evidence="1">V2</strain>
    </source>
</reference>
<dbReference type="AlphaFoldDB" id="A0AAW9IRM5"/>
<dbReference type="EMBL" id="WNVM01000065">
    <property type="protein sequence ID" value="MDZ5010130.1"/>
    <property type="molecule type" value="Genomic_DNA"/>
</dbReference>
<evidence type="ECO:0000313" key="2">
    <source>
        <dbReference type="Proteomes" id="UP001292368"/>
    </source>
</evidence>
<comment type="caution">
    <text evidence="1">The sequence shown here is derived from an EMBL/GenBank/DDBJ whole genome shotgun (WGS) entry which is preliminary data.</text>
</comment>
<gene>
    <name evidence="1" type="ORF">GNF77_14650</name>
</gene>
<name>A0AAW9IRM5_CLOPF</name>